<gene>
    <name evidence="1" type="ORF">ABT57_13875</name>
</gene>
<dbReference type="EMBL" id="LDOU01000015">
    <property type="protein sequence ID" value="KLV07938.1"/>
    <property type="molecule type" value="Genomic_DNA"/>
</dbReference>
<protein>
    <submittedName>
        <fullName evidence="1">Polyketide cyclase</fullName>
    </submittedName>
</protein>
<keyword evidence="2" id="KW-1185">Reference proteome</keyword>
<evidence type="ECO:0000313" key="2">
    <source>
        <dbReference type="Proteomes" id="UP000035909"/>
    </source>
</evidence>
<accession>A0A0J1H8C2</accession>
<dbReference type="GO" id="GO:0030638">
    <property type="term" value="P:polyketide metabolic process"/>
    <property type="evidence" value="ECO:0007669"/>
    <property type="project" value="InterPro"/>
</dbReference>
<dbReference type="PATRIC" id="fig|320778.3.peg.3022"/>
<dbReference type="InterPro" id="IPR032710">
    <property type="entry name" value="NTF2-like_dom_sf"/>
</dbReference>
<name>A0A0J1H8C2_9GAMM</name>
<evidence type="ECO:0000313" key="1">
    <source>
        <dbReference type="EMBL" id="KLV07938.1"/>
    </source>
</evidence>
<dbReference type="Gene3D" id="3.10.450.50">
    <property type="match status" value="1"/>
</dbReference>
<comment type="caution">
    <text evidence="1">The sequence shown here is derived from an EMBL/GenBank/DDBJ whole genome shotgun (WGS) entry which is preliminary data.</text>
</comment>
<dbReference type="SUPFAM" id="SSF54427">
    <property type="entry name" value="NTF2-like"/>
    <property type="match status" value="1"/>
</dbReference>
<dbReference type="Pfam" id="PF07366">
    <property type="entry name" value="SnoaL"/>
    <property type="match status" value="1"/>
</dbReference>
<dbReference type="STRING" id="320778.ABT57_13875"/>
<dbReference type="Proteomes" id="UP000035909">
    <property type="component" value="Unassembled WGS sequence"/>
</dbReference>
<proteinExistence type="predicted"/>
<dbReference type="AlphaFoldDB" id="A0A0J1H8C2"/>
<dbReference type="RefSeq" id="WP_047885831.1">
    <property type="nucleotide sequence ID" value="NZ_CP071326.1"/>
</dbReference>
<reference evidence="1 2" key="1">
    <citation type="submission" date="2015-05" db="EMBL/GenBank/DDBJ databases">
        <title>Photobacterium galathea sp. nov.</title>
        <authorList>
            <person name="Machado H."/>
            <person name="Gram L."/>
        </authorList>
    </citation>
    <scope>NUCLEOTIDE SEQUENCE [LARGE SCALE GENOMIC DNA]</scope>
    <source>
        <strain evidence="1 2">DSM 22954</strain>
    </source>
</reference>
<dbReference type="InterPro" id="IPR009959">
    <property type="entry name" value="Cyclase_SnoaL-like"/>
</dbReference>
<dbReference type="OrthoDB" id="1492879at2"/>
<organism evidence="1 2">
    <name type="scientific">Photobacterium ganghwense</name>
    <dbReference type="NCBI Taxonomy" id="320778"/>
    <lineage>
        <taxon>Bacteria</taxon>
        <taxon>Pseudomonadati</taxon>
        <taxon>Pseudomonadota</taxon>
        <taxon>Gammaproteobacteria</taxon>
        <taxon>Vibrionales</taxon>
        <taxon>Vibrionaceae</taxon>
        <taxon>Photobacterium</taxon>
    </lineage>
</organism>
<sequence>MSILLEQAKLFFEACETGQGWEICSAYCHPDATFSAQADALTEIDTLQQYTEWTKGILTPIPDGHYELRFFAEDESRDAVAAYAVFHGTNTGPGGPDVPTGKTIAADYVYVMQFEDNRIRHMTKIWNDTISLRQLGWG</sequence>